<protein>
    <submittedName>
        <fullName evidence="1">1121_t:CDS:1</fullName>
    </submittedName>
</protein>
<dbReference type="EMBL" id="CAJVQC010170525">
    <property type="protein sequence ID" value="CAG8850391.1"/>
    <property type="molecule type" value="Genomic_DNA"/>
</dbReference>
<comment type="caution">
    <text evidence="1">The sequence shown here is derived from an EMBL/GenBank/DDBJ whole genome shotgun (WGS) entry which is preliminary data.</text>
</comment>
<organism evidence="1 2">
    <name type="scientific">Racocetra persica</name>
    <dbReference type="NCBI Taxonomy" id="160502"/>
    <lineage>
        <taxon>Eukaryota</taxon>
        <taxon>Fungi</taxon>
        <taxon>Fungi incertae sedis</taxon>
        <taxon>Mucoromycota</taxon>
        <taxon>Glomeromycotina</taxon>
        <taxon>Glomeromycetes</taxon>
        <taxon>Diversisporales</taxon>
        <taxon>Gigasporaceae</taxon>
        <taxon>Racocetra</taxon>
    </lineage>
</organism>
<evidence type="ECO:0000313" key="1">
    <source>
        <dbReference type="EMBL" id="CAG8850391.1"/>
    </source>
</evidence>
<feature type="non-terminal residue" evidence="1">
    <location>
        <position position="42"/>
    </location>
</feature>
<accession>A0ACA9SYF3</accession>
<gene>
    <name evidence="1" type="ORF">RPERSI_LOCUS36070</name>
</gene>
<keyword evidence="2" id="KW-1185">Reference proteome</keyword>
<feature type="non-terminal residue" evidence="1">
    <location>
        <position position="1"/>
    </location>
</feature>
<proteinExistence type="predicted"/>
<reference evidence="1" key="1">
    <citation type="submission" date="2021-06" db="EMBL/GenBank/DDBJ databases">
        <authorList>
            <person name="Kallberg Y."/>
            <person name="Tangrot J."/>
            <person name="Rosling A."/>
        </authorList>
    </citation>
    <scope>NUCLEOTIDE SEQUENCE</scope>
    <source>
        <strain evidence="1">MA461A</strain>
    </source>
</reference>
<dbReference type="Proteomes" id="UP000789920">
    <property type="component" value="Unassembled WGS sequence"/>
</dbReference>
<name>A0ACA9SYF3_9GLOM</name>
<evidence type="ECO:0000313" key="2">
    <source>
        <dbReference type="Proteomes" id="UP000789920"/>
    </source>
</evidence>
<sequence>IKICQFAAAELVSMTHLSVDFNDNIFKKVFDSNELFLDTNTL</sequence>